<dbReference type="PANTHER" id="PTHR23159:SF31">
    <property type="entry name" value="CENTROSOME-ASSOCIATED PROTEIN CEP250 ISOFORM X1"/>
    <property type="match status" value="1"/>
</dbReference>
<dbReference type="RefSeq" id="XP_052941921.1">
    <property type="nucleotide sequence ID" value="XM_053088106.1"/>
</dbReference>
<feature type="compositionally biased region" description="Polar residues" evidence="2">
    <location>
        <begin position="409"/>
        <end position="421"/>
    </location>
</feature>
<feature type="coiled-coil region" evidence="1">
    <location>
        <begin position="486"/>
        <end position="545"/>
    </location>
</feature>
<feature type="region of interest" description="Disordered" evidence="2">
    <location>
        <begin position="1060"/>
        <end position="1333"/>
    </location>
</feature>
<name>A0AA38LS38_9TREE</name>
<evidence type="ECO:0000313" key="4">
    <source>
        <dbReference type="Proteomes" id="UP001164286"/>
    </source>
</evidence>
<feature type="region of interest" description="Disordered" evidence="2">
    <location>
        <begin position="181"/>
        <end position="397"/>
    </location>
</feature>
<keyword evidence="4" id="KW-1185">Reference proteome</keyword>
<feature type="region of interest" description="Disordered" evidence="2">
    <location>
        <begin position="50"/>
        <end position="77"/>
    </location>
</feature>
<dbReference type="GeneID" id="77727311"/>
<feature type="compositionally biased region" description="Low complexity" evidence="2">
    <location>
        <begin position="330"/>
        <end position="341"/>
    </location>
</feature>
<feature type="compositionally biased region" description="Low complexity" evidence="2">
    <location>
        <begin position="1260"/>
        <end position="1280"/>
    </location>
</feature>
<dbReference type="Proteomes" id="UP001164286">
    <property type="component" value="Unassembled WGS sequence"/>
</dbReference>
<proteinExistence type="predicted"/>
<sequence>MELPERAGAVVASVLVSFLGLLSFSTSHILLPSFPLPRLWVALARTHPPTRCSTRASSRPGALAPTSNKGGLLIRSQGSTSSVVPAFARSLKTSSSHTSDKPVYLHGRWRGEEPSRSVNIMRVGADLPAFPLRYPFSILTPIMSSPMPTGHFRLSMKTRVTSPEEEAEAEVDDRDFQFTPYELGAGGRAQPIYKRPTAPSYPPGKPSQPMAPPASKPVPPYNPQRSSNAPSIAMFPRTNQARNGHAPYLHPGPFGPSHQDAPDARPERNFRPNPASSHHQNPLPPARQTANRTRSHSVATSGEHIAEDPVDIAAASRSRAKTPTPSKVQSTPNRSRSNTSNGHYPSHPMAESRNDNTMMTPARREAPPDQLTPLPTSNFFDNIENREFNDSPSEPLPIIRPTYQRRPSVYSNQAQHPTTALPTPRRPDSPPADYRASVASFRPPSPIQRPRSSFAETAAAMERKLFEGEEKWKRSEKENEEITRKWAEEQTKSAQLMQEVEEAREQIKEKERRESEIRESKRLSLANATRAIEAIKAKAEQVDRDHQALLAIPKPAALQEFDELKTRYTEVTSAMQAVMPPTPSGSQDENQENQQHSLSYRSLLAAHEDATRRAKDAASLARQAAEELELTTVRADAITLKSDLHLERVKNEAEVDRVRKIQEDYVSSRKKWSDDLQDTERRIKEMRADYHQKLPELETLIAAKTLSKHELDTKTKECEAFQINLESLQAHADHLQDNLDKAIEYLQRAGVADEDGAVNEEAIENYQTLKEEYEKEAEDLRQALHKLAQEHSTAAEKIAGLEDNVARQEKDLEGAALREQSSQEAADEVFLLRTRVVEVEAELKAEKSKVEALERGDQTMGREVQSMQNQLNLANATETKMRATIDTHIAGARKSEVEIKSLKDKLASLEQQIKQQKATSPVSAGVERELRAQLAKSREEIVTLNAGIASLESDVMGAEEGETMRKMEIEGLIATKQRLESELQEAKDQLEIAGSTQAVQASTTELEDRIAGLEEENTKLRKAAAENDDDVEERYHMDQLTANEAKAIQIALKMSEAVYAERTRDKDDELSKLRKTVEGIKKDLKATQKVNRDLQKQKEAGAGSPLTSPPPSHQASPDKTSAAGPSKPSTSSSKTSDSTAASGRVTKKIRFDVPTQDNEPKGSSKMTTASSSSRPKQTLAQDIAQHSDPIQTLSSPSQPIAGSSNSASVAAADTAGRSTGGKNKLNANGKRRCVDSEDDDVYAPPKASTKKTPGNKKTAKASGSKAAATKNNAKPAAASTDRQTRATSRTPSFSQLPPASYPLPPVTQNPSKTRPDRGRKPAKVQEEDELEED</sequence>
<evidence type="ECO:0000256" key="2">
    <source>
        <dbReference type="SAM" id="MobiDB-lite"/>
    </source>
</evidence>
<comment type="caution">
    <text evidence="3">The sequence shown here is derived from an EMBL/GenBank/DDBJ whole genome shotgun (WGS) entry which is preliminary data.</text>
</comment>
<feature type="compositionally biased region" description="Pro residues" evidence="2">
    <location>
        <begin position="199"/>
        <end position="222"/>
    </location>
</feature>
<keyword evidence="1" id="KW-0175">Coiled coil</keyword>
<feature type="compositionally biased region" description="Low complexity" evidence="2">
    <location>
        <begin position="1163"/>
        <end position="1173"/>
    </location>
</feature>
<feature type="region of interest" description="Disordered" evidence="2">
    <location>
        <begin position="409"/>
        <end position="455"/>
    </location>
</feature>
<evidence type="ECO:0000256" key="1">
    <source>
        <dbReference type="SAM" id="Coils"/>
    </source>
</evidence>
<organism evidence="3 4">
    <name type="scientific">Dioszegia hungarica</name>
    <dbReference type="NCBI Taxonomy" id="4972"/>
    <lineage>
        <taxon>Eukaryota</taxon>
        <taxon>Fungi</taxon>
        <taxon>Dikarya</taxon>
        <taxon>Basidiomycota</taxon>
        <taxon>Agaricomycotina</taxon>
        <taxon>Tremellomycetes</taxon>
        <taxon>Tremellales</taxon>
        <taxon>Bulleribasidiaceae</taxon>
        <taxon>Dioszegia</taxon>
    </lineage>
</organism>
<dbReference type="EMBL" id="JAKWFO010000015">
    <property type="protein sequence ID" value="KAI9632144.1"/>
    <property type="molecule type" value="Genomic_DNA"/>
</dbReference>
<feature type="compositionally biased region" description="Basic and acidic residues" evidence="2">
    <location>
        <begin position="1313"/>
        <end position="1325"/>
    </location>
</feature>
<dbReference type="PANTHER" id="PTHR23159">
    <property type="entry name" value="CENTROSOMAL PROTEIN 2"/>
    <property type="match status" value="1"/>
</dbReference>
<feature type="coiled-coil region" evidence="1">
    <location>
        <begin position="969"/>
        <end position="1033"/>
    </location>
</feature>
<feature type="compositionally biased region" description="Basic and acidic residues" evidence="2">
    <location>
        <begin position="1060"/>
        <end position="1099"/>
    </location>
</feature>
<evidence type="ECO:0000313" key="3">
    <source>
        <dbReference type="EMBL" id="KAI9632144.1"/>
    </source>
</evidence>
<feature type="coiled-coil region" evidence="1">
    <location>
        <begin position="669"/>
        <end position="856"/>
    </location>
</feature>
<protein>
    <submittedName>
        <fullName evidence="3">Uncharacterized protein</fullName>
    </submittedName>
</protein>
<feature type="coiled-coil region" evidence="1">
    <location>
        <begin position="892"/>
        <end position="919"/>
    </location>
</feature>
<accession>A0AA38LS38</accession>
<feature type="compositionally biased region" description="Basic and acidic residues" evidence="2">
    <location>
        <begin position="260"/>
        <end position="270"/>
    </location>
</feature>
<feature type="compositionally biased region" description="Polar residues" evidence="2">
    <location>
        <begin position="1285"/>
        <end position="1297"/>
    </location>
</feature>
<feature type="compositionally biased region" description="Polar residues" evidence="2">
    <location>
        <begin position="288"/>
        <end position="300"/>
    </location>
</feature>
<gene>
    <name evidence="3" type="ORF">MKK02DRAFT_30679</name>
</gene>
<feature type="compositionally biased region" description="Low complexity" evidence="2">
    <location>
        <begin position="1120"/>
        <end position="1143"/>
    </location>
</feature>
<feature type="compositionally biased region" description="Low complexity" evidence="2">
    <location>
        <begin position="1201"/>
        <end position="1217"/>
    </location>
</feature>
<reference evidence="3" key="1">
    <citation type="journal article" date="2022" name="G3 (Bethesda)">
        <title>High quality genome of the basidiomycete yeast Dioszegia hungarica PDD-24b-2 isolated from cloud water.</title>
        <authorList>
            <person name="Jarrige D."/>
            <person name="Haridas S."/>
            <person name="Bleykasten-Grosshans C."/>
            <person name="Joly M."/>
            <person name="Nadalig T."/>
            <person name="Sancelme M."/>
            <person name="Vuilleumier S."/>
            <person name="Grigoriev I.V."/>
            <person name="Amato P."/>
            <person name="Bringel F."/>
        </authorList>
    </citation>
    <scope>NUCLEOTIDE SEQUENCE</scope>
    <source>
        <strain evidence="3">PDD-24b-2</strain>
    </source>
</reference>
<feature type="compositionally biased region" description="Polar residues" evidence="2">
    <location>
        <begin position="1188"/>
        <end position="1200"/>
    </location>
</feature>